<sequence length="272" mass="26265">MEKAYAQLHGRYSALCGCLATHGAADGAGDAEGDAGCPGGGGGGGGGSAAGGSVAAALVDLTGGIPLKIKVDEEAGRVPCNSGMSHDDVGEDPLGALFLRLRGLLASGAILCCQRKARQAPDSWQPPGQQDEEGAGPPEGRAGVGWEGLTSGGAGVVCEGVGVGVCLAPNGLWRGVPYALLEAREVPAAGAARPDCSAAFERGFGFEGRGAGGGGGGGGGPAARLLRLACPIPGGGWRGPWAGDGEDRAAGGAAGAAAQGAGNPGEFWIEIG</sequence>
<evidence type="ECO:0000256" key="1">
    <source>
        <dbReference type="PROSITE-ProRule" id="PRU00239"/>
    </source>
</evidence>
<dbReference type="PROSITE" id="PS50203">
    <property type="entry name" value="CALPAIN_CAT"/>
    <property type="match status" value="1"/>
</dbReference>
<feature type="region of interest" description="Disordered" evidence="2">
    <location>
        <begin position="120"/>
        <end position="143"/>
    </location>
</feature>
<name>A0A0D2MEM5_9CHLO</name>
<dbReference type="GO" id="GO:0006508">
    <property type="term" value="P:proteolysis"/>
    <property type="evidence" value="ECO:0007669"/>
    <property type="project" value="InterPro"/>
</dbReference>
<gene>
    <name evidence="4" type="ORF">MNEG_14356</name>
</gene>
<dbReference type="AlphaFoldDB" id="A0A0D2MEM5"/>
<evidence type="ECO:0000259" key="3">
    <source>
        <dbReference type="PROSITE" id="PS50203"/>
    </source>
</evidence>
<evidence type="ECO:0000313" key="4">
    <source>
        <dbReference type="EMBL" id="KIY93605.1"/>
    </source>
</evidence>
<feature type="domain" description="Calpain catalytic" evidence="3">
    <location>
        <begin position="1"/>
        <end position="272"/>
    </location>
</feature>
<dbReference type="SUPFAM" id="SSF54001">
    <property type="entry name" value="Cysteine proteinases"/>
    <property type="match status" value="1"/>
</dbReference>
<proteinExistence type="predicted"/>
<accession>A0A0D2MEM5</accession>
<reference evidence="4 5" key="1">
    <citation type="journal article" date="2013" name="BMC Genomics">
        <title>Reconstruction of the lipid metabolism for the microalga Monoraphidium neglectum from its genome sequence reveals characteristics suitable for biofuel production.</title>
        <authorList>
            <person name="Bogen C."/>
            <person name="Al-Dilaimi A."/>
            <person name="Albersmeier A."/>
            <person name="Wichmann J."/>
            <person name="Grundmann M."/>
            <person name="Rupp O."/>
            <person name="Lauersen K.J."/>
            <person name="Blifernez-Klassen O."/>
            <person name="Kalinowski J."/>
            <person name="Goesmann A."/>
            <person name="Mussgnug J.H."/>
            <person name="Kruse O."/>
        </authorList>
    </citation>
    <scope>NUCLEOTIDE SEQUENCE [LARGE SCALE GENOMIC DNA]</scope>
    <source>
        <strain evidence="4 5">SAG 48.87</strain>
    </source>
</reference>
<dbReference type="GO" id="GO:0004198">
    <property type="term" value="F:calcium-dependent cysteine-type endopeptidase activity"/>
    <property type="evidence" value="ECO:0007669"/>
    <property type="project" value="InterPro"/>
</dbReference>
<dbReference type="GeneID" id="25731910"/>
<evidence type="ECO:0000256" key="2">
    <source>
        <dbReference type="SAM" id="MobiDB-lite"/>
    </source>
</evidence>
<dbReference type="EMBL" id="KK104645">
    <property type="protein sequence ID" value="KIY93605.1"/>
    <property type="molecule type" value="Genomic_DNA"/>
</dbReference>
<evidence type="ECO:0000313" key="5">
    <source>
        <dbReference type="Proteomes" id="UP000054498"/>
    </source>
</evidence>
<keyword evidence="5" id="KW-1185">Reference proteome</keyword>
<dbReference type="Proteomes" id="UP000054498">
    <property type="component" value="Unassembled WGS sequence"/>
</dbReference>
<dbReference type="KEGG" id="mng:MNEG_14356"/>
<comment type="caution">
    <text evidence="1">Lacks conserved residue(s) required for the propagation of feature annotation.</text>
</comment>
<dbReference type="Gene3D" id="3.90.70.10">
    <property type="entry name" value="Cysteine proteinases"/>
    <property type="match status" value="1"/>
</dbReference>
<dbReference type="RefSeq" id="XP_013892625.1">
    <property type="nucleotide sequence ID" value="XM_014037171.1"/>
</dbReference>
<protein>
    <recommendedName>
        <fullName evidence="3">Calpain catalytic domain-containing protein</fullName>
    </recommendedName>
</protein>
<organism evidence="4 5">
    <name type="scientific">Monoraphidium neglectum</name>
    <dbReference type="NCBI Taxonomy" id="145388"/>
    <lineage>
        <taxon>Eukaryota</taxon>
        <taxon>Viridiplantae</taxon>
        <taxon>Chlorophyta</taxon>
        <taxon>core chlorophytes</taxon>
        <taxon>Chlorophyceae</taxon>
        <taxon>CS clade</taxon>
        <taxon>Sphaeropleales</taxon>
        <taxon>Selenastraceae</taxon>
        <taxon>Monoraphidium</taxon>
    </lineage>
</organism>
<dbReference type="InterPro" id="IPR001300">
    <property type="entry name" value="Peptidase_C2_calpain_cat"/>
</dbReference>
<dbReference type="InterPro" id="IPR038765">
    <property type="entry name" value="Papain-like_cys_pep_sf"/>
</dbReference>